<dbReference type="PANTHER" id="PTHR13932:SF5">
    <property type="entry name" value="RADICAL S-ADENOSYL METHIONINE DOMAIN-CONTAINING PROTEIN 1, MITOCHONDRIAL"/>
    <property type="match status" value="1"/>
</dbReference>
<sequence length="493" mass="51860">MLLANENSLAIALAMCLLDEHRSSGQASTSGRDGPQAVRSAYVHLPFCKRKCFYCDFPVVAVGRDVTAPKVEGRMESYVETLLRELAATRVMGQGPLETVFFGGGTPSLLPPHLLARLLEALDARFGLAGGAEVSLEADPGTFDLQRLRRYRELGVTRLSIGVQAFQQELLEACGRGHDLADVEAALDAVSSSGLPSWSLDLISGLPGLTAEAWRHSLERAVAAGPHHVSVYDLQARVEEGTPFATWQRKGRLRLPPDDAAVEMYGMASELLRGAGYEHYEVSNYAKPGHRSAHNQVYWRGRPYYAFGLGAASYLAGRRFSRPARMREYEEWVDGLAAAGGEALPGGHLPPESQEELLLDTIMLRLRTADGLDLGSLAEDFGTAAAGCVVRSLAPHARSGMALALDPSGRPVSLAEAALAAAGRGAAGAAEGGGFRVRLADPQGFLLSNDIISDVFAAFDVTSGGGADEVVHQPGGSGESGAAAGGGGGAVGV</sequence>
<comment type="similarity">
    <text evidence="1">Belongs to the anaerobic coproporphyrinogen-III oxidase family. HemW subfamily.</text>
</comment>
<dbReference type="InterPro" id="IPR007197">
    <property type="entry name" value="rSAM"/>
</dbReference>
<evidence type="ECO:0000256" key="5">
    <source>
        <dbReference type="SAM" id="MobiDB-lite"/>
    </source>
</evidence>
<dbReference type="GO" id="GO:0005737">
    <property type="term" value="C:cytoplasm"/>
    <property type="evidence" value="ECO:0007669"/>
    <property type="project" value="InterPro"/>
</dbReference>
<reference evidence="8" key="1">
    <citation type="journal article" date="2016" name="Nat. Commun.">
        <title>The Gonium pectorale genome demonstrates co-option of cell cycle regulation during the evolution of multicellularity.</title>
        <authorList>
            <person name="Hanschen E.R."/>
            <person name="Marriage T.N."/>
            <person name="Ferris P.J."/>
            <person name="Hamaji T."/>
            <person name="Toyoda A."/>
            <person name="Fujiyama A."/>
            <person name="Neme R."/>
            <person name="Noguchi H."/>
            <person name="Minakuchi Y."/>
            <person name="Suzuki M."/>
            <person name="Kawai-Toyooka H."/>
            <person name="Smith D.R."/>
            <person name="Sparks H."/>
            <person name="Anderson J."/>
            <person name="Bakaric R."/>
            <person name="Luria V."/>
            <person name="Karger A."/>
            <person name="Kirschner M.W."/>
            <person name="Durand P.M."/>
            <person name="Michod R.E."/>
            <person name="Nozaki H."/>
            <person name="Olson B.J."/>
        </authorList>
    </citation>
    <scope>NUCLEOTIDE SEQUENCE [LARGE SCALE GENOMIC DNA]</scope>
    <source>
        <strain evidence="8">NIES-2863</strain>
    </source>
</reference>
<evidence type="ECO:0000256" key="1">
    <source>
        <dbReference type="ARBA" id="ARBA00006100"/>
    </source>
</evidence>
<keyword evidence="8" id="KW-1185">Reference proteome</keyword>
<dbReference type="SFLD" id="SFLDG01082">
    <property type="entry name" value="B12-binding_domain_containing"/>
    <property type="match status" value="1"/>
</dbReference>
<dbReference type="EMBL" id="LSYV01000002">
    <property type="protein sequence ID" value="KXZ56611.1"/>
    <property type="molecule type" value="Genomic_DNA"/>
</dbReference>
<dbReference type="InterPro" id="IPR058240">
    <property type="entry name" value="rSAM_sf"/>
</dbReference>
<dbReference type="OrthoDB" id="431409at2759"/>
<dbReference type="Proteomes" id="UP000075714">
    <property type="component" value="Unassembled WGS sequence"/>
</dbReference>
<dbReference type="SUPFAM" id="SSF102114">
    <property type="entry name" value="Radical SAM enzymes"/>
    <property type="match status" value="1"/>
</dbReference>
<name>A0A150H3F8_GONPE</name>
<dbReference type="PANTHER" id="PTHR13932">
    <property type="entry name" value="COPROPORPHYRINIGEN III OXIDASE"/>
    <property type="match status" value="1"/>
</dbReference>
<dbReference type="CDD" id="cd01335">
    <property type="entry name" value="Radical_SAM"/>
    <property type="match status" value="1"/>
</dbReference>
<dbReference type="Pfam" id="PF04055">
    <property type="entry name" value="Radical_SAM"/>
    <property type="match status" value="1"/>
</dbReference>
<evidence type="ECO:0000259" key="6">
    <source>
        <dbReference type="PROSITE" id="PS51918"/>
    </source>
</evidence>
<feature type="region of interest" description="Disordered" evidence="5">
    <location>
        <begin position="472"/>
        <end position="493"/>
    </location>
</feature>
<comment type="caution">
    <text evidence="7">The sequence shown here is derived from an EMBL/GenBank/DDBJ whole genome shotgun (WGS) entry which is preliminary data.</text>
</comment>
<dbReference type="InterPro" id="IPR034505">
    <property type="entry name" value="Coproporphyrinogen-III_oxidase"/>
</dbReference>
<evidence type="ECO:0000313" key="8">
    <source>
        <dbReference type="Proteomes" id="UP000075714"/>
    </source>
</evidence>
<proteinExistence type="inferred from homology"/>
<dbReference type="SFLD" id="SFLDG01065">
    <property type="entry name" value="anaerobic_coproporphyrinogen-I"/>
    <property type="match status" value="1"/>
</dbReference>
<accession>A0A150H3F8</accession>
<evidence type="ECO:0000256" key="2">
    <source>
        <dbReference type="ARBA" id="ARBA00014678"/>
    </source>
</evidence>
<feature type="compositionally biased region" description="Gly residues" evidence="5">
    <location>
        <begin position="475"/>
        <end position="493"/>
    </location>
</feature>
<dbReference type="SFLD" id="SFLDS00029">
    <property type="entry name" value="Radical_SAM"/>
    <property type="match status" value="1"/>
</dbReference>
<gene>
    <name evidence="7" type="ORF">GPECTOR_1g550</name>
</gene>
<feature type="domain" description="Radical SAM core" evidence="6">
    <location>
        <begin position="33"/>
        <end position="278"/>
    </location>
</feature>
<dbReference type="InterPro" id="IPR023404">
    <property type="entry name" value="rSAM_horseshoe"/>
</dbReference>
<comment type="function">
    <text evidence="4">May be a heme chaperone, appears to bind heme. Homologous bacterial proteins do not have oxygen-independent coproporphyrinogen-III oxidase activity. Binds 1 [4Fe-4S] cluster. The cluster is coordinated with 3 cysteines and an exchangeable S-adenosyl-L-methionine.</text>
</comment>
<organism evidence="7 8">
    <name type="scientific">Gonium pectorale</name>
    <name type="common">Green alga</name>
    <dbReference type="NCBI Taxonomy" id="33097"/>
    <lineage>
        <taxon>Eukaryota</taxon>
        <taxon>Viridiplantae</taxon>
        <taxon>Chlorophyta</taxon>
        <taxon>core chlorophytes</taxon>
        <taxon>Chlorophyceae</taxon>
        <taxon>CS clade</taxon>
        <taxon>Chlamydomonadales</taxon>
        <taxon>Volvocaceae</taxon>
        <taxon>Gonium</taxon>
    </lineage>
</organism>
<dbReference type="Pfam" id="PF06969">
    <property type="entry name" value="HemN_C"/>
    <property type="match status" value="1"/>
</dbReference>
<dbReference type="NCBIfam" id="TIGR00539">
    <property type="entry name" value="hemN_rel"/>
    <property type="match status" value="1"/>
</dbReference>
<dbReference type="GO" id="GO:0006779">
    <property type="term" value="P:porphyrin-containing compound biosynthetic process"/>
    <property type="evidence" value="ECO:0007669"/>
    <property type="project" value="InterPro"/>
</dbReference>
<dbReference type="InterPro" id="IPR006638">
    <property type="entry name" value="Elp3/MiaA/NifB-like_rSAM"/>
</dbReference>
<dbReference type="STRING" id="33097.A0A150H3F8"/>
<evidence type="ECO:0000313" key="7">
    <source>
        <dbReference type="EMBL" id="KXZ56611.1"/>
    </source>
</evidence>
<dbReference type="InterPro" id="IPR010723">
    <property type="entry name" value="HemN_C"/>
</dbReference>
<protein>
    <recommendedName>
        <fullName evidence="2">Radical S-adenosyl methionine domain-containing protein 1, mitochondrial</fullName>
    </recommendedName>
    <alternativeName>
        <fullName evidence="3">Putative heme chaperone</fullName>
    </alternativeName>
</protein>
<dbReference type="SFLD" id="SFLDF00562">
    <property type="entry name" value="HemN-like__clustered_with_heat"/>
    <property type="match status" value="1"/>
</dbReference>
<dbReference type="GO" id="GO:0051539">
    <property type="term" value="F:4 iron, 4 sulfur cluster binding"/>
    <property type="evidence" value="ECO:0007669"/>
    <property type="project" value="InterPro"/>
</dbReference>
<evidence type="ECO:0000256" key="3">
    <source>
        <dbReference type="ARBA" id="ARBA00033094"/>
    </source>
</evidence>
<dbReference type="PROSITE" id="PS51918">
    <property type="entry name" value="RADICAL_SAM"/>
    <property type="match status" value="1"/>
</dbReference>
<evidence type="ECO:0000256" key="4">
    <source>
        <dbReference type="ARBA" id="ARBA00045130"/>
    </source>
</evidence>
<dbReference type="InterPro" id="IPR004559">
    <property type="entry name" value="HemW-like"/>
</dbReference>
<dbReference type="SMART" id="SM00729">
    <property type="entry name" value="Elp3"/>
    <property type="match status" value="1"/>
</dbReference>
<dbReference type="Gene3D" id="3.80.30.20">
    <property type="entry name" value="tm_1862 like domain"/>
    <property type="match status" value="1"/>
</dbReference>
<dbReference type="AlphaFoldDB" id="A0A150H3F8"/>
<dbReference type="GO" id="GO:0004109">
    <property type="term" value="F:coproporphyrinogen oxidase activity"/>
    <property type="evidence" value="ECO:0007669"/>
    <property type="project" value="InterPro"/>
</dbReference>